<keyword evidence="2 6" id="KW-0812">Transmembrane</keyword>
<proteinExistence type="predicted"/>
<keyword evidence="8" id="KW-1185">Reference proteome</keyword>
<reference evidence="7 8" key="1">
    <citation type="journal article" date="2019" name="Nat. Ecol. Evol.">
        <title>Megaphylogeny resolves global patterns of mushroom evolution.</title>
        <authorList>
            <person name="Varga T."/>
            <person name="Krizsan K."/>
            <person name="Foldi C."/>
            <person name="Dima B."/>
            <person name="Sanchez-Garcia M."/>
            <person name="Sanchez-Ramirez S."/>
            <person name="Szollosi G.J."/>
            <person name="Szarkandi J.G."/>
            <person name="Papp V."/>
            <person name="Albert L."/>
            <person name="Andreopoulos W."/>
            <person name="Angelini C."/>
            <person name="Antonin V."/>
            <person name="Barry K.W."/>
            <person name="Bougher N.L."/>
            <person name="Buchanan P."/>
            <person name="Buyck B."/>
            <person name="Bense V."/>
            <person name="Catcheside P."/>
            <person name="Chovatia M."/>
            <person name="Cooper J."/>
            <person name="Damon W."/>
            <person name="Desjardin D."/>
            <person name="Finy P."/>
            <person name="Geml J."/>
            <person name="Haridas S."/>
            <person name="Hughes K."/>
            <person name="Justo A."/>
            <person name="Karasinski D."/>
            <person name="Kautmanova I."/>
            <person name="Kiss B."/>
            <person name="Kocsube S."/>
            <person name="Kotiranta H."/>
            <person name="LaButti K.M."/>
            <person name="Lechner B.E."/>
            <person name="Liimatainen K."/>
            <person name="Lipzen A."/>
            <person name="Lukacs Z."/>
            <person name="Mihaltcheva S."/>
            <person name="Morgado L.N."/>
            <person name="Niskanen T."/>
            <person name="Noordeloos M.E."/>
            <person name="Ohm R.A."/>
            <person name="Ortiz-Santana B."/>
            <person name="Ovrebo C."/>
            <person name="Racz N."/>
            <person name="Riley R."/>
            <person name="Savchenko A."/>
            <person name="Shiryaev A."/>
            <person name="Soop K."/>
            <person name="Spirin V."/>
            <person name="Szebenyi C."/>
            <person name="Tomsovsky M."/>
            <person name="Tulloss R.E."/>
            <person name="Uehling J."/>
            <person name="Grigoriev I.V."/>
            <person name="Vagvolgyi C."/>
            <person name="Papp T."/>
            <person name="Martin F.M."/>
            <person name="Miettinen O."/>
            <person name="Hibbett D.S."/>
            <person name="Nagy L.G."/>
        </authorList>
    </citation>
    <scope>NUCLEOTIDE SEQUENCE [LARGE SCALE GENOMIC DNA]</scope>
    <source>
        <strain evidence="7 8">OMC1185</strain>
    </source>
</reference>
<evidence type="ECO:0000256" key="5">
    <source>
        <dbReference type="SAM" id="MobiDB-lite"/>
    </source>
</evidence>
<dbReference type="AlphaFoldDB" id="A0A5C3MPU2"/>
<keyword evidence="3 6" id="KW-1133">Transmembrane helix</keyword>
<gene>
    <name evidence="7" type="ORF">OE88DRAFT_1666014</name>
</gene>
<evidence type="ECO:0000256" key="3">
    <source>
        <dbReference type="ARBA" id="ARBA00022989"/>
    </source>
</evidence>
<evidence type="ECO:0000313" key="7">
    <source>
        <dbReference type="EMBL" id="TFK47304.1"/>
    </source>
</evidence>
<protein>
    <recommendedName>
        <fullName evidence="9">Auxin efflux carrier</fullName>
    </recommendedName>
</protein>
<name>A0A5C3MPU2_9AGAM</name>
<evidence type="ECO:0000313" key="8">
    <source>
        <dbReference type="Proteomes" id="UP000305948"/>
    </source>
</evidence>
<dbReference type="OrthoDB" id="191139at2759"/>
<accession>A0A5C3MPU2</accession>
<feature type="transmembrane region" description="Helical" evidence="6">
    <location>
        <begin position="254"/>
        <end position="276"/>
    </location>
</feature>
<comment type="subcellular location">
    <subcellularLocation>
        <location evidence="1">Membrane</location>
        <topology evidence="1">Multi-pass membrane protein</topology>
    </subcellularLocation>
</comment>
<feature type="transmembrane region" description="Helical" evidence="6">
    <location>
        <begin position="148"/>
        <end position="170"/>
    </location>
</feature>
<keyword evidence="4 6" id="KW-0472">Membrane</keyword>
<evidence type="ECO:0000256" key="4">
    <source>
        <dbReference type="ARBA" id="ARBA00023136"/>
    </source>
</evidence>
<dbReference type="EMBL" id="ML213524">
    <property type="protein sequence ID" value="TFK47304.1"/>
    <property type="molecule type" value="Genomic_DNA"/>
</dbReference>
<feature type="compositionally biased region" description="Basic and acidic residues" evidence="5">
    <location>
        <begin position="28"/>
        <end position="37"/>
    </location>
</feature>
<feature type="region of interest" description="Disordered" evidence="5">
    <location>
        <begin position="24"/>
        <end position="66"/>
    </location>
</feature>
<feature type="transmembrane region" description="Helical" evidence="6">
    <location>
        <begin position="191"/>
        <end position="210"/>
    </location>
</feature>
<dbReference type="GO" id="GO:0016020">
    <property type="term" value="C:membrane"/>
    <property type="evidence" value="ECO:0007669"/>
    <property type="project" value="UniProtKB-SubCell"/>
</dbReference>
<evidence type="ECO:0000256" key="1">
    <source>
        <dbReference type="ARBA" id="ARBA00004141"/>
    </source>
</evidence>
<dbReference type="InterPro" id="IPR004776">
    <property type="entry name" value="Mem_transp_PIN-like"/>
</dbReference>
<evidence type="ECO:0000256" key="6">
    <source>
        <dbReference type="SAM" id="Phobius"/>
    </source>
</evidence>
<dbReference type="STRING" id="5364.A0A5C3MPU2"/>
<dbReference type="Pfam" id="PF03547">
    <property type="entry name" value="Mem_trans"/>
    <property type="match status" value="1"/>
</dbReference>
<dbReference type="PANTHER" id="PTHR31794:SF4">
    <property type="entry name" value="AUXIN EFFLUX TRANSPORTER FAMILY PROTEIN (EUROFUNG)"/>
    <property type="match status" value="1"/>
</dbReference>
<feature type="transmembrane region" description="Helical" evidence="6">
    <location>
        <begin position="222"/>
        <end position="242"/>
    </location>
</feature>
<evidence type="ECO:0008006" key="9">
    <source>
        <dbReference type="Google" id="ProtNLM"/>
    </source>
</evidence>
<dbReference type="Proteomes" id="UP000305948">
    <property type="component" value="Unassembled WGS sequence"/>
</dbReference>
<dbReference type="GO" id="GO:0005783">
    <property type="term" value="C:endoplasmic reticulum"/>
    <property type="evidence" value="ECO:0007669"/>
    <property type="project" value="TreeGrafter"/>
</dbReference>
<dbReference type="PANTHER" id="PTHR31794">
    <property type="entry name" value="AUXIN EFFLUX TRANSPORTER FAMILY PROTEIN (EUROFUNG)"/>
    <property type="match status" value="1"/>
</dbReference>
<sequence length="284" mass="30896">MQRARSMILLNSAVQHTLTFAFGPPILKQDRPPKPRFPDTLIPHARREPQSPSSPSSLDGTPPTIQDREHVGLLRENDDDLEDGVEEVLAPLTEVPDWGKWYVLRRPLQWVNPPLVGAGMALVLGITPPLHHLLLDEDGALNKTLTQAIGNLGSLFVGLQMFLLGANLQLLPTSTTSSSSQRFAKSTISTLIIRYLIMPALSILFVWSTARRNLFITDPLTHFILILIPSGPSAMMMISLAEMVGVDVGDVAKFLCISYAVSPLIAVVSSVGLGVVNGVDGRRS</sequence>
<evidence type="ECO:0000256" key="2">
    <source>
        <dbReference type="ARBA" id="ARBA00022692"/>
    </source>
</evidence>
<feature type="compositionally biased region" description="Low complexity" evidence="5">
    <location>
        <begin position="50"/>
        <end position="63"/>
    </location>
</feature>
<organism evidence="7 8">
    <name type="scientific">Heliocybe sulcata</name>
    <dbReference type="NCBI Taxonomy" id="5364"/>
    <lineage>
        <taxon>Eukaryota</taxon>
        <taxon>Fungi</taxon>
        <taxon>Dikarya</taxon>
        <taxon>Basidiomycota</taxon>
        <taxon>Agaricomycotina</taxon>
        <taxon>Agaricomycetes</taxon>
        <taxon>Gloeophyllales</taxon>
        <taxon>Gloeophyllaceae</taxon>
        <taxon>Heliocybe</taxon>
    </lineage>
</organism>
<dbReference type="GO" id="GO:0055085">
    <property type="term" value="P:transmembrane transport"/>
    <property type="evidence" value="ECO:0007669"/>
    <property type="project" value="InterPro"/>
</dbReference>